<organism evidence="3 4">
    <name type="scientific">Pyrobaculum aerophilum</name>
    <dbReference type="NCBI Taxonomy" id="13773"/>
    <lineage>
        <taxon>Archaea</taxon>
        <taxon>Thermoproteota</taxon>
        <taxon>Thermoprotei</taxon>
        <taxon>Thermoproteales</taxon>
        <taxon>Thermoproteaceae</taxon>
        <taxon>Pyrobaculum</taxon>
    </lineage>
</organism>
<gene>
    <name evidence="3" type="ORF">HA333_01575</name>
</gene>
<evidence type="ECO:0000256" key="1">
    <source>
        <dbReference type="SAM" id="Phobius"/>
    </source>
</evidence>
<dbReference type="RefSeq" id="WP_281070975.1">
    <property type="nucleotide sequence ID" value="NZ_DUJP01000008.1"/>
</dbReference>
<dbReference type="SUPFAM" id="SSF49344">
    <property type="entry name" value="CBD9-like"/>
    <property type="match status" value="1"/>
</dbReference>
<keyword evidence="1" id="KW-0812">Transmembrane</keyword>
<proteinExistence type="predicted"/>
<evidence type="ECO:0000313" key="3">
    <source>
        <dbReference type="EMBL" id="HII46182.1"/>
    </source>
</evidence>
<feature type="domain" description="Glucodextranase-like C-terminal" evidence="2">
    <location>
        <begin position="26"/>
        <end position="101"/>
    </location>
</feature>
<sequence>MKSEKILLAVILAALIYAQGLFTVQTATDESGDFQGPGWYSLPQNPVFKNGSVFDVTKFEVLYNASADALVFRITFADLGGNPWGSETGFSLQYVLIYISRGFPGNPWGTVSCTILRPDDGNVASGNAFFDEATRFFCPDPANLTQYKYTPGVRFSSLAPWDVAIFIGPKWGNETVNFVAVADVTGGTISVSPLPQVYASDNSIIAVVPRKLIPPTTRLMSDFPQPSWRYYVLVTSYDDYGPGRIRPFGPMAQEWTVGVGTANASAVLSGTVPRVLDILGLNTQLATFTAEAPATLVPQMLSWGDFPLAYTTTTVNRILPVTVTRTDTLTLTETETVTTTQVNVVTQTVREIVERPYVDPISYVVLGLGVIAGIAGALVAARRR</sequence>
<reference evidence="3" key="1">
    <citation type="journal article" date="2020" name="bioRxiv">
        <title>A rank-normalized archaeal taxonomy based on genome phylogeny resolves widespread incomplete and uneven classifications.</title>
        <authorList>
            <person name="Rinke C."/>
            <person name="Chuvochina M."/>
            <person name="Mussig A.J."/>
            <person name="Chaumeil P.-A."/>
            <person name="Waite D.W."/>
            <person name="Whitman W.B."/>
            <person name="Parks D.H."/>
            <person name="Hugenholtz P."/>
        </authorList>
    </citation>
    <scope>NUCLEOTIDE SEQUENCE</scope>
    <source>
        <strain evidence="3">UBA8839</strain>
    </source>
</reference>
<dbReference type="EMBL" id="DUJP01000008">
    <property type="protein sequence ID" value="HII46182.1"/>
    <property type="molecule type" value="Genomic_DNA"/>
</dbReference>
<dbReference type="Proteomes" id="UP000651120">
    <property type="component" value="Unassembled WGS sequence"/>
</dbReference>
<keyword evidence="1" id="KW-0472">Membrane</keyword>
<dbReference type="Pfam" id="PF09985">
    <property type="entry name" value="Glucodextran_C"/>
    <property type="match status" value="2"/>
</dbReference>
<accession>A0A832WIB7</accession>
<feature type="transmembrane region" description="Helical" evidence="1">
    <location>
        <begin position="361"/>
        <end position="381"/>
    </location>
</feature>
<feature type="domain" description="Glucodextranase-like C-terminal" evidence="2">
    <location>
        <begin position="144"/>
        <end position="281"/>
    </location>
</feature>
<dbReference type="InterPro" id="IPR019248">
    <property type="entry name" value="Glucodextran_C"/>
</dbReference>
<evidence type="ECO:0000259" key="2">
    <source>
        <dbReference type="Pfam" id="PF09985"/>
    </source>
</evidence>
<dbReference type="AlphaFoldDB" id="A0A832WIB7"/>
<keyword evidence="1" id="KW-1133">Transmembrane helix</keyword>
<evidence type="ECO:0000313" key="4">
    <source>
        <dbReference type="Proteomes" id="UP000651120"/>
    </source>
</evidence>
<name>A0A832WIB7_9CREN</name>
<protein>
    <submittedName>
        <fullName evidence="3">Pullulanase</fullName>
    </submittedName>
</protein>
<comment type="caution">
    <text evidence="3">The sequence shown here is derived from an EMBL/GenBank/DDBJ whole genome shotgun (WGS) entry which is preliminary data.</text>
</comment>
<dbReference type="Gene3D" id="2.60.40.1190">
    <property type="match status" value="1"/>
</dbReference>